<dbReference type="OrthoDB" id="1679205at2"/>
<dbReference type="AlphaFoldDB" id="A0A1H7XU99"/>
<dbReference type="InterPro" id="IPR003810">
    <property type="entry name" value="Mntp/YtaF"/>
</dbReference>
<evidence type="ECO:0000313" key="7">
    <source>
        <dbReference type="Proteomes" id="UP000198553"/>
    </source>
</evidence>
<dbReference type="EMBL" id="FOBW01000002">
    <property type="protein sequence ID" value="SEM37213.1"/>
    <property type="molecule type" value="Genomic_DNA"/>
</dbReference>
<dbReference type="PANTHER" id="PTHR35529">
    <property type="entry name" value="MANGANESE EFFLUX PUMP MNTP-RELATED"/>
    <property type="match status" value="1"/>
</dbReference>
<proteinExistence type="predicted"/>
<keyword evidence="1" id="KW-1003">Cell membrane</keyword>
<keyword evidence="7" id="KW-1185">Reference proteome</keyword>
<keyword evidence="3 5" id="KW-1133">Transmembrane helix</keyword>
<dbReference type="NCBIfam" id="TIGR02840">
    <property type="entry name" value="spore_YtaF"/>
    <property type="match status" value="1"/>
</dbReference>
<feature type="transmembrane region" description="Helical" evidence="5">
    <location>
        <begin position="191"/>
        <end position="209"/>
    </location>
</feature>
<name>A0A1H7XU99_9BACI</name>
<feature type="transmembrane region" description="Helical" evidence="5">
    <location>
        <begin position="136"/>
        <end position="157"/>
    </location>
</feature>
<dbReference type="Proteomes" id="UP000198553">
    <property type="component" value="Unassembled WGS sequence"/>
</dbReference>
<feature type="transmembrane region" description="Helical" evidence="5">
    <location>
        <begin position="66"/>
        <end position="87"/>
    </location>
</feature>
<evidence type="ECO:0000313" key="6">
    <source>
        <dbReference type="EMBL" id="SEM37213.1"/>
    </source>
</evidence>
<dbReference type="STRING" id="930146.SAMN05192533_102364"/>
<gene>
    <name evidence="6" type="ORF">SAMN05192533_102364</name>
</gene>
<keyword evidence="4 5" id="KW-0472">Membrane</keyword>
<feature type="transmembrane region" description="Helical" evidence="5">
    <location>
        <begin position="164"/>
        <end position="185"/>
    </location>
</feature>
<feature type="transmembrane region" description="Helical" evidence="5">
    <location>
        <begin position="32"/>
        <end position="54"/>
    </location>
</feature>
<organism evidence="6 7">
    <name type="scientific">Mesobacillus persicus</name>
    <dbReference type="NCBI Taxonomy" id="930146"/>
    <lineage>
        <taxon>Bacteria</taxon>
        <taxon>Bacillati</taxon>
        <taxon>Bacillota</taxon>
        <taxon>Bacilli</taxon>
        <taxon>Bacillales</taxon>
        <taxon>Bacillaceae</taxon>
        <taxon>Mesobacillus</taxon>
    </lineage>
</organism>
<dbReference type="RefSeq" id="WP_090741521.1">
    <property type="nucleotide sequence ID" value="NZ_FOBW01000002.1"/>
</dbReference>
<evidence type="ECO:0000256" key="4">
    <source>
        <dbReference type="ARBA" id="ARBA00023136"/>
    </source>
</evidence>
<accession>A0A1H7XU99</accession>
<dbReference type="InterPro" id="IPR014205">
    <property type="entry name" value="Spore_YtaF"/>
</dbReference>
<evidence type="ECO:0000256" key="5">
    <source>
        <dbReference type="SAM" id="Phobius"/>
    </source>
</evidence>
<dbReference type="Pfam" id="PF02659">
    <property type="entry name" value="Mntp"/>
    <property type="match status" value="2"/>
</dbReference>
<sequence length="211" mass="22533">MVQIVSLLLLAFAVSLDSFSVGFTYGLRNVKIPFKSIFTIAICSAGVLMVAMTLGEFLEKVLPAYLAGKLGGLILILMGAWILYQFFRPDHAEPAKHDEKTLINFEIQSLGIVINILRKPMSADFDRSGTITGIEALMLGMALSLDAFGAGIGAAMLGFSPLSLAAAAAIMSSTFVFAGMKAGIFLSGYSWVQKISFLPGLLLIIVGIFKL</sequence>
<dbReference type="PANTHER" id="PTHR35529:SF2">
    <property type="entry name" value="SPORULATION PROTEIN YTAF-RELATED"/>
    <property type="match status" value="1"/>
</dbReference>
<evidence type="ECO:0000256" key="1">
    <source>
        <dbReference type="ARBA" id="ARBA00022475"/>
    </source>
</evidence>
<keyword evidence="2 5" id="KW-0812">Transmembrane</keyword>
<evidence type="ECO:0000256" key="3">
    <source>
        <dbReference type="ARBA" id="ARBA00022989"/>
    </source>
</evidence>
<protein>
    <submittedName>
        <fullName evidence="6">Putative sporulation protein YtaF</fullName>
    </submittedName>
</protein>
<evidence type="ECO:0000256" key="2">
    <source>
        <dbReference type="ARBA" id="ARBA00022692"/>
    </source>
</evidence>
<reference evidence="7" key="1">
    <citation type="submission" date="2016-10" db="EMBL/GenBank/DDBJ databases">
        <authorList>
            <person name="Varghese N."/>
            <person name="Submissions S."/>
        </authorList>
    </citation>
    <scope>NUCLEOTIDE SEQUENCE [LARGE SCALE GENOMIC DNA]</scope>
    <source>
        <strain evidence="7">B48,IBRC-M 10115,DSM 25386,CECT 8001</strain>
    </source>
</reference>